<dbReference type="PANTHER" id="PTHR43459:SF1">
    <property type="entry name" value="EG:BACN32G11.4 PROTEIN"/>
    <property type="match status" value="1"/>
</dbReference>
<comment type="caution">
    <text evidence="2">The sequence shown here is derived from an EMBL/GenBank/DDBJ whole genome shotgun (WGS) entry which is preliminary data.</text>
</comment>
<dbReference type="EMBL" id="BHYM01000060">
    <property type="protein sequence ID" value="GCE42571.1"/>
    <property type="molecule type" value="Genomic_DNA"/>
</dbReference>
<dbReference type="Gene3D" id="3.90.226.10">
    <property type="entry name" value="2-enoyl-CoA Hydratase, Chain A, domain 1"/>
    <property type="match status" value="1"/>
</dbReference>
<dbReference type="SUPFAM" id="SSF52096">
    <property type="entry name" value="ClpP/crotonase"/>
    <property type="match status" value="1"/>
</dbReference>
<dbReference type="Pfam" id="PF00378">
    <property type="entry name" value="ECH_1"/>
    <property type="match status" value="1"/>
</dbReference>
<dbReference type="CDD" id="cd06558">
    <property type="entry name" value="crotonase-like"/>
    <property type="match status" value="1"/>
</dbReference>
<organism evidence="2 3">
    <name type="scientific">Rhodococcus wratislaviensis</name>
    <name type="common">Tsukamurella wratislaviensis</name>
    <dbReference type="NCBI Taxonomy" id="44752"/>
    <lineage>
        <taxon>Bacteria</taxon>
        <taxon>Bacillati</taxon>
        <taxon>Actinomycetota</taxon>
        <taxon>Actinomycetes</taxon>
        <taxon>Mycobacteriales</taxon>
        <taxon>Nocardiaceae</taxon>
        <taxon>Rhodococcus</taxon>
    </lineage>
</organism>
<dbReference type="Proteomes" id="UP000287519">
    <property type="component" value="Unassembled WGS sequence"/>
</dbReference>
<proteinExistence type="inferred from homology"/>
<dbReference type="PANTHER" id="PTHR43459">
    <property type="entry name" value="ENOYL-COA HYDRATASE"/>
    <property type="match status" value="1"/>
</dbReference>
<evidence type="ECO:0000313" key="3">
    <source>
        <dbReference type="Proteomes" id="UP000287519"/>
    </source>
</evidence>
<dbReference type="InterPro" id="IPR014748">
    <property type="entry name" value="Enoyl-CoA_hydra_C"/>
</dbReference>
<dbReference type="InterPro" id="IPR001753">
    <property type="entry name" value="Enoyl-CoA_hydra/iso"/>
</dbReference>
<evidence type="ECO:0000256" key="1">
    <source>
        <dbReference type="ARBA" id="ARBA00005254"/>
    </source>
</evidence>
<sequence length="274" mass="29834">MTAMPDNDSQQQQARFEIVDEHVARIVLNRPERLGAYTPTMCEELLDAIRRYRLDDNLRALILTGTGRGFCTGGDVSPDAGFGNDLASQVGRARELREHSHAIVTALHKLDKPVVCAINGIAVNGGLTFALACDLRIAAASARLGDTSGRAGLLPDEGGAWLLPRTMGYDKAYRMIAFSEIYDARTAFDIGLVTEVVPDTELEVRSRAVARQLTEKAPLALRAVKFMMRRAMESSLESSLGDAQQAVLWVGPSADATEGKTAFLERRAPRFSGR</sequence>
<reference evidence="2 3" key="1">
    <citation type="submission" date="2018-11" db="EMBL/GenBank/DDBJ databases">
        <title>Microbial catabolism of amino acid.</title>
        <authorList>
            <person name="Hibi M."/>
            <person name="Ogawa J."/>
        </authorList>
    </citation>
    <scope>NUCLEOTIDE SEQUENCE [LARGE SCALE GENOMIC DNA]</scope>
    <source>
        <strain evidence="2 3">C31-06</strain>
    </source>
</reference>
<protein>
    <submittedName>
        <fullName evidence="2">Enoyl-CoA hydratase</fullName>
    </submittedName>
</protein>
<dbReference type="GO" id="GO:0003824">
    <property type="term" value="F:catalytic activity"/>
    <property type="evidence" value="ECO:0007669"/>
    <property type="project" value="UniProtKB-ARBA"/>
</dbReference>
<dbReference type="AlphaFoldDB" id="A0A402CG30"/>
<comment type="similarity">
    <text evidence="1">Belongs to the enoyl-CoA hydratase/isomerase family.</text>
</comment>
<keyword evidence="3" id="KW-1185">Reference proteome</keyword>
<accession>A0A402CG30</accession>
<name>A0A402CG30_RHOWR</name>
<gene>
    <name evidence="2" type="ORF">Rhow_006700</name>
</gene>
<dbReference type="Gene3D" id="1.10.12.10">
    <property type="entry name" value="Lyase 2-enoyl-coa Hydratase, Chain A, domain 2"/>
    <property type="match status" value="1"/>
</dbReference>
<evidence type="ECO:0000313" key="2">
    <source>
        <dbReference type="EMBL" id="GCE42571.1"/>
    </source>
</evidence>
<dbReference type="InterPro" id="IPR029045">
    <property type="entry name" value="ClpP/crotonase-like_dom_sf"/>
</dbReference>